<dbReference type="EMBL" id="LAZR01003970">
    <property type="protein sequence ID" value="KKN13009.1"/>
    <property type="molecule type" value="Genomic_DNA"/>
</dbReference>
<keyword evidence="1" id="KW-1133">Transmembrane helix</keyword>
<feature type="transmembrane region" description="Helical" evidence="1">
    <location>
        <begin position="75"/>
        <end position="92"/>
    </location>
</feature>
<organism evidence="2">
    <name type="scientific">marine sediment metagenome</name>
    <dbReference type="NCBI Taxonomy" id="412755"/>
    <lineage>
        <taxon>unclassified sequences</taxon>
        <taxon>metagenomes</taxon>
        <taxon>ecological metagenomes</taxon>
    </lineage>
</organism>
<keyword evidence="1" id="KW-0472">Membrane</keyword>
<evidence type="ECO:0000313" key="2">
    <source>
        <dbReference type="EMBL" id="KKN13009.1"/>
    </source>
</evidence>
<name>A0A0F9N4U7_9ZZZZ</name>
<accession>A0A0F9N4U7</accession>
<dbReference type="AlphaFoldDB" id="A0A0F9N4U7"/>
<evidence type="ECO:0000256" key="1">
    <source>
        <dbReference type="SAM" id="Phobius"/>
    </source>
</evidence>
<keyword evidence="1" id="KW-0812">Transmembrane</keyword>
<protein>
    <submittedName>
        <fullName evidence="2">Uncharacterized protein</fullName>
    </submittedName>
</protein>
<feature type="transmembrane region" description="Helical" evidence="1">
    <location>
        <begin position="98"/>
        <end position="118"/>
    </location>
</feature>
<gene>
    <name evidence="2" type="ORF">LCGC14_1010690</name>
</gene>
<proteinExistence type="predicted"/>
<reference evidence="2" key="1">
    <citation type="journal article" date="2015" name="Nature">
        <title>Complex archaea that bridge the gap between prokaryotes and eukaryotes.</title>
        <authorList>
            <person name="Spang A."/>
            <person name="Saw J.H."/>
            <person name="Jorgensen S.L."/>
            <person name="Zaremba-Niedzwiedzka K."/>
            <person name="Martijn J."/>
            <person name="Lind A.E."/>
            <person name="van Eijk R."/>
            <person name="Schleper C."/>
            <person name="Guy L."/>
            <person name="Ettema T.J."/>
        </authorList>
    </citation>
    <scope>NUCLEOTIDE SEQUENCE</scope>
</reference>
<comment type="caution">
    <text evidence="2">The sequence shown here is derived from an EMBL/GenBank/DDBJ whole genome shotgun (WGS) entry which is preliminary data.</text>
</comment>
<sequence length="160" mass="18579">MSINNYLNEQESILFRWKIGPKGEIGSASGKKVKENILGITNKRIFHFKKLKGYDRIYRDIPLEKISYIENAWHARNLLFLILSAIFLIIGIPSIISFYGLVLLFGPILVIAGIILLLKGLKQYGYLMINGEDWKFKFNRKDDIDSIESFIKEVYFIKTE</sequence>